<dbReference type="EMBL" id="JAGSOJ010000001">
    <property type="protein sequence ID" value="MCM1989573.1"/>
    <property type="molecule type" value="Genomic_DNA"/>
</dbReference>
<dbReference type="RefSeq" id="WP_250858564.1">
    <property type="nucleotide sequence ID" value="NZ_JAGSOJ010000001.1"/>
</dbReference>
<evidence type="ECO:0000313" key="1">
    <source>
        <dbReference type="EMBL" id="MCM1989573.1"/>
    </source>
</evidence>
<sequence length="402" mass="46520">MKELKITKAEARRFLIHYHGLGSSNTFVGEKGILDYFKRVGCIQYDPLNVVGRNPDLVLQSRIPGYSPLVLEKMLYSERSLVDGWDKMMAIYRQEDWAFFHRVRKERDKSVQGTLRNRGSLKALELTGEIRDILVQKGPLQSSKINIGSCGKGSWGHRKLSSAALDYMFNCGELGIYGKNNTQKIYDLIENLLPPKMIDSPEPFDIDQDFYKWYVKRRIGSVGLIWGRSGGGWLGHFLSDKKLRTSILTELVEEKSITTLAVQGIDETFYIRTEDLKFLDGVKEKDEPSMHFLAPLDNLLWDRGMIEKIFGFKYSWEVYVPKAKRKFGYYVLPVLYGDQLVARFEPEKQRGNEPLEIKNWWWEEGITVTEDMKLSVEKSLKIFCEYLQADGIHTESLNKIIK</sequence>
<dbReference type="InterPro" id="IPR009351">
    <property type="entry name" value="AlkZ-like"/>
</dbReference>
<dbReference type="PANTHER" id="PTHR30528:SF0">
    <property type="entry name" value="CYTOPLASMIC PROTEIN"/>
    <property type="match status" value="1"/>
</dbReference>
<gene>
    <name evidence="1" type="ORF">KDK92_07455</name>
</gene>
<dbReference type="PANTHER" id="PTHR30528">
    <property type="entry name" value="CYTOPLASMIC PROTEIN"/>
    <property type="match status" value="1"/>
</dbReference>
<accession>A0A9J6P109</accession>
<reference evidence="1" key="1">
    <citation type="journal article" date="2021" name="mSystems">
        <title>Bacteria and Archaea Synergistically Convert Glycine Betaine to Biogenic Methane in the Formosa Cold Seep of the South China Sea.</title>
        <authorList>
            <person name="Li L."/>
            <person name="Zhang W."/>
            <person name="Zhang S."/>
            <person name="Song L."/>
            <person name="Sun Q."/>
            <person name="Zhang H."/>
            <person name="Xiang H."/>
            <person name="Dong X."/>
        </authorList>
    </citation>
    <scope>NUCLEOTIDE SEQUENCE</scope>
    <source>
        <strain evidence="1">ZWT</strain>
    </source>
</reference>
<dbReference type="AlphaFoldDB" id="A0A9J6P109"/>
<protein>
    <submittedName>
        <fullName evidence="1">YcaQ family DNA glycosylase</fullName>
    </submittedName>
</protein>
<organism evidence="1 2">
    <name type="scientific">Oceanirhabdus seepicola</name>
    <dbReference type="NCBI Taxonomy" id="2828781"/>
    <lineage>
        <taxon>Bacteria</taxon>
        <taxon>Bacillati</taxon>
        <taxon>Bacillota</taxon>
        <taxon>Clostridia</taxon>
        <taxon>Eubacteriales</taxon>
        <taxon>Clostridiaceae</taxon>
        <taxon>Oceanirhabdus</taxon>
    </lineage>
</organism>
<evidence type="ECO:0000313" key="2">
    <source>
        <dbReference type="Proteomes" id="UP001056429"/>
    </source>
</evidence>
<proteinExistence type="predicted"/>
<reference evidence="1" key="2">
    <citation type="submission" date="2021-04" db="EMBL/GenBank/DDBJ databases">
        <authorList>
            <person name="Dong X."/>
        </authorList>
    </citation>
    <scope>NUCLEOTIDE SEQUENCE</scope>
    <source>
        <strain evidence="1">ZWT</strain>
    </source>
</reference>
<dbReference type="Pfam" id="PF06224">
    <property type="entry name" value="AlkZ-like"/>
    <property type="match status" value="1"/>
</dbReference>
<comment type="caution">
    <text evidence="1">The sequence shown here is derived from an EMBL/GenBank/DDBJ whole genome shotgun (WGS) entry which is preliminary data.</text>
</comment>
<name>A0A9J6P109_9CLOT</name>
<dbReference type="Proteomes" id="UP001056429">
    <property type="component" value="Unassembled WGS sequence"/>
</dbReference>
<keyword evidence="2" id="KW-1185">Reference proteome</keyword>